<organism evidence="1 2">
    <name type="scientific">Oryza meyeriana var. granulata</name>
    <dbReference type="NCBI Taxonomy" id="110450"/>
    <lineage>
        <taxon>Eukaryota</taxon>
        <taxon>Viridiplantae</taxon>
        <taxon>Streptophyta</taxon>
        <taxon>Embryophyta</taxon>
        <taxon>Tracheophyta</taxon>
        <taxon>Spermatophyta</taxon>
        <taxon>Magnoliopsida</taxon>
        <taxon>Liliopsida</taxon>
        <taxon>Poales</taxon>
        <taxon>Poaceae</taxon>
        <taxon>BOP clade</taxon>
        <taxon>Oryzoideae</taxon>
        <taxon>Oryzeae</taxon>
        <taxon>Oryzinae</taxon>
        <taxon>Oryza</taxon>
        <taxon>Oryza meyeriana</taxon>
    </lineage>
</organism>
<dbReference type="AlphaFoldDB" id="A0A6G1EY60"/>
<reference evidence="1 2" key="1">
    <citation type="submission" date="2019-11" db="EMBL/GenBank/DDBJ databases">
        <title>Whole genome sequence of Oryza granulata.</title>
        <authorList>
            <person name="Li W."/>
        </authorList>
    </citation>
    <scope>NUCLEOTIDE SEQUENCE [LARGE SCALE GENOMIC DNA]</scope>
    <source>
        <strain evidence="2">cv. Menghai</strain>
        <tissue evidence="1">Leaf</tissue>
    </source>
</reference>
<accession>A0A6G1EY60</accession>
<comment type="caution">
    <text evidence="1">The sequence shown here is derived from an EMBL/GenBank/DDBJ whole genome shotgun (WGS) entry which is preliminary data.</text>
</comment>
<gene>
    <name evidence="1" type="ORF">E2562_022388</name>
</gene>
<evidence type="ECO:0000313" key="1">
    <source>
        <dbReference type="EMBL" id="KAF0929564.1"/>
    </source>
</evidence>
<protein>
    <submittedName>
        <fullName evidence="1">Uncharacterized protein</fullName>
    </submittedName>
</protein>
<sequence>MTTPLRANSTYLSPLCHLMTAVGQADLYHSALAVQCRDRVATHSPLPCALVLVDDVLLHALVLTEKLDS</sequence>
<dbReference type="Proteomes" id="UP000479710">
    <property type="component" value="Unassembled WGS sequence"/>
</dbReference>
<keyword evidence="2" id="KW-1185">Reference proteome</keyword>
<dbReference type="EMBL" id="SPHZ02000002">
    <property type="protein sequence ID" value="KAF0929564.1"/>
    <property type="molecule type" value="Genomic_DNA"/>
</dbReference>
<name>A0A6G1EY60_9ORYZ</name>
<evidence type="ECO:0000313" key="2">
    <source>
        <dbReference type="Proteomes" id="UP000479710"/>
    </source>
</evidence>
<proteinExistence type="predicted"/>